<dbReference type="KEGG" id="upa:UPA3_0119"/>
<dbReference type="CDD" id="cd00209">
    <property type="entry name" value="DHFR"/>
    <property type="match status" value="1"/>
</dbReference>
<dbReference type="GeneID" id="29672261"/>
<evidence type="ECO:0000256" key="6">
    <source>
        <dbReference type="ARBA" id="ARBA00023002"/>
    </source>
</evidence>
<proteinExistence type="inferred from homology"/>
<evidence type="ECO:0000256" key="4">
    <source>
        <dbReference type="ARBA" id="ARBA00022563"/>
    </source>
</evidence>
<dbReference type="Pfam" id="PF00186">
    <property type="entry name" value="DHFR_1"/>
    <property type="match status" value="1"/>
</dbReference>
<keyword evidence="6 8" id="KW-0560">Oxidoreductase</keyword>
<dbReference type="GO" id="GO:0005829">
    <property type="term" value="C:cytosol"/>
    <property type="evidence" value="ECO:0007669"/>
    <property type="project" value="TreeGrafter"/>
</dbReference>
<dbReference type="GO" id="GO:0050661">
    <property type="term" value="F:NADP binding"/>
    <property type="evidence" value="ECO:0007669"/>
    <property type="project" value="InterPro"/>
</dbReference>
<feature type="domain" description="DHFR" evidence="7">
    <location>
        <begin position="1"/>
        <end position="156"/>
    </location>
</feature>
<dbReference type="GO" id="GO:0046654">
    <property type="term" value="P:tetrahydrofolate biosynthetic process"/>
    <property type="evidence" value="ECO:0007669"/>
    <property type="project" value="UniProtKB-UniPathway"/>
</dbReference>
<keyword evidence="4" id="KW-0554">One-carbon metabolism</keyword>
<dbReference type="GO" id="GO:0006730">
    <property type="term" value="P:one-carbon metabolic process"/>
    <property type="evidence" value="ECO:0007669"/>
    <property type="project" value="UniProtKB-KW"/>
</dbReference>
<dbReference type="PROSITE" id="PS51330">
    <property type="entry name" value="DHFR_2"/>
    <property type="match status" value="1"/>
</dbReference>
<dbReference type="InterPro" id="IPR001796">
    <property type="entry name" value="DHFR_dom"/>
</dbReference>
<dbReference type="GO" id="GO:0046452">
    <property type="term" value="P:dihydrofolate metabolic process"/>
    <property type="evidence" value="ECO:0007669"/>
    <property type="project" value="TreeGrafter"/>
</dbReference>
<name>A0A2C9DY38_UREP2</name>
<dbReference type="InterPro" id="IPR024072">
    <property type="entry name" value="DHFR-like_dom_sf"/>
</dbReference>
<gene>
    <name evidence="8" type="primary">folA</name>
    <name evidence="8" type="ordered locus">UPA3_0119</name>
</gene>
<dbReference type="PANTHER" id="PTHR48069:SF3">
    <property type="entry name" value="DIHYDROFOLATE REDUCTASE"/>
    <property type="match status" value="1"/>
</dbReference>
<evidence type="ECO:0000313" key="8">
    <source>
        <dbReference type="EMBL" id="ACA32794.1"/>
    </source>
</evidence>
<dbReference type="AlphaFoldDB" id="A0A2C9DY38"/>
<reference evidence="8 9" key="1">
    <citation type="submission" date="2008-02" db="EMBL/GenBank/DDBJ databases">
        <title>Genome sequence of Ureaplasma parvum serovar 3.</title>
        <authorList>
            <person name="Methe B.A."/>
            <person name="Glass J."/>
            <person name="Waites K."/>
            <person name="Shrivastava S."/>
        </authorList>
    </citation>
    <scope>NUCLEOTIDE SEQUENCE [LARGE SCALE GENOMIC DNA]</scope>
    <source>
        <strain evidence="9">ATCC 27815 / 27 / NCTC 11736</strain>
    </source>
</reference>
<dbReference type="PANTHER" id="PTHR48069">
    <property type="entry name" value="DIHYDROFOLATE REDUCTASE"/>
    <property type="match status" value="1"/>
</dbReference>
<dbReference type="GO" id="GO:0004146">
    <property type="term" value="F:dihydrofolate reductase activity"/>
    <property type="evidence" value="ECO:0007669"/>
    <property type="project" value="UniProtKB-EC"/>
</dbReference>
<evidence type="ECO:0000259" key="7">
    <source>
        <dbReference type="PROSITE" id="PS51330"/>
    </source>
</evidence>
<organism evidence="8 9">
    <name type="scientific">Ureaplasma parvum serovar 3 (strain ATCC 27815 / 27 / NCTC 11736)</name>
    <dbReference type="NCBI Taxonomy" id="505682"/>
    <lineage>
        <taxon>Bacteria</taxon>
        <taxon>Bacillati</taxon>
        <taxon>Mycoplasmatota</taxon>
        <taxon>Mycoplasmoidales</taxon>
        <taxon>Mycoplasmoidaceae</taxon>
        <taxon>Ureaplasma</taxon>
    </lineage>
</organism>
<dbReference type="UniPathway" id="UPA00077">
    <property type="reaction ID" value="UER00158"/>
</dbReference>
<dbReference type="EC" id="1.5.1.3" evidence="3"/>
<dbReference type="SUPFAM" id="SSF53597">
    <property type="entry name" value="Dihydrofolate reductase-like"/>
    <property type="match status" value="1"/>
</dbReference>
<dbReference type="Proteomes" id="UP000002162">
    <property type="component" value="Chromosome"/>
</dbReference>
<evidence type="ECO:0000313" key="9">
    <source>
        <dbReference type="Proteomes" id="UP000002162"/>
    </source>
</evidence>
<dbReference type="HOGENOM" id="CLU_043966_5_2_14"/>
<comment type="pathway">
    <text evidence="1">Cofactor biosynthesis; tetrahydrofolate biosynthesis; 5,6,7,8-tetrahydrofolate from 7,8-dihydrofolate: step 1/1.</text>
</comment>
<dbReference type="RefSeq" id="WP_006689146.1">
    <property type="nucleotide sequence ID" value="NC_010503.1"/>
</dbReference>
<evidence type="ECO:0000256" key="1">
    <source>
        <dbReference type="ARBA" id="ARBA00004903"/>
    </source>
</evidence>
<protein>
    <recommendedName>
        <fullName evidence="3">dihydrofolate reductase</fullName>
        <ecNumber evidence="3">1.5.1.3</ecNumber>
    </recommendedName>
</protein>
<comment type="similarity">
    <text evidence="2">Belongs to the dihydrofolate reductase family.</text>
</comment>
<evidence type="ECO:0000256" key="3">
    <source>
        <dbReference type="ARBA" id="ARBA00012856"/>
    </source>
</evidence>
<sequence length="156" mass="18534">MLKLIWCQTLNGGISKNNKLPWYIKEELDHFYKTTKNHKIIMGKNTFDSLDQKPLNNRTNIIFSSIMQTPEDESYFVTNDFQQVLNDAKKEDIFIIGGKELFDIFLAYADVLIVSVLKDYYDCDLYMKVDYNNFNLDKQDVYDNFIVNYYSNKKEK</sequence>
<evidence type="ECO:0000256" key="5">
    <source>
        <dbReference type="ARBA" id="ARBA00022857"/>
    </source>
</evidence>
<dbReference type="EMBL" id="CP000942">
    <property type="protein sequence ID" value="ACA32794.1"/>
    <property type="molecule type" value="Genomic_DNA"/>
</dbReference>
<dbReference type="SMR" id="A0A2C9DY38"/>
<evidence type="ECO:0000256" key="2">
    <source>
        <dbReference type="ARBA" id="ARBA00009539"/>
    </source>
</evidence>
<accession>A0A2C9DY38</accession>
<dbReference type="InterPro" id="IPR012259">
    <property type="entry name" value="DHFR"/>
</dbReference>
<keyword evidence="5" id="KW-0521">NADP</keyword>
<dbReference type="PRINTS" id="PR00070">
    <property type="entry name" value="DHFR"/>
</dbReference>
<dbReference type="GO" id="GO:0046655">
    <property type="term" value="P:folic acid metabolic process"/>
    <property type="evidence" value="ECO:0007669"/>
    <property type="project" value="TreeGrafter"/>
</dbReference>
<dbReference type="Gene3D" id="3.40.430.10">
    <property type="entry name" value="Dihydrofolate Reductase, subunit A"/>
    <property type="match status" value="1"/>
</dbReference>